<evidence type="ECO:0000259" key="2">
    <source>
        <dbReference type="Pfam" id="PF13193"/>
    </source>
</evidence>
<evidence type="ECO:0000259" key="1">
    <source>
        <dbReference type="Pfam" id="PF00501"/>
    </source>
</evidence>
<dbReference type="PANTHER" id="PTHR43767:SF1">
    <property type="entry name" value="NONRIBOSOMAL PEPTIDE SYNTHASE PES1 (EUROFUNG)-RELATED"/>
    <property type="match status" value="1"/>
</dbReference>
<dbReference type="EMBL" id="JAGEOJ010000034">
    <property type="protein sequence ID" value="MBO2455218.1"/>
    <property type="molecule type" value="Genomic_DNA"/>
</dbReference>
<name>A0A939PND1_9ACTN</name>
<organism evidence="3 4">
    <name type="scientific">Actinomadura barringtoniae</name>
    <dbReference type="NCBI Taxonomy" id="1427535"/>
    <lineage>
        <taxon>Bacteria</taxon>
        <taxon>Bacillati</taxon>
        <taxon>Actinomycetota</taxon>
        <taxon>Actinomycetes</taxon>
        <taxon>Streptosporangiales</taxon>
        <taxon>Thermomonosporaceae</taxon>
        <taxon>Actinomadura</taxon>
    </lineage>
</organism>
<accession>A0A939PND1</accession>
<dbReference type="InterPro" id="IPR020845">
    <property type="entry name" value="AMP-binding_CS"/>
</dbReference>
<sequence length="599" mass="63123">MTAHHSEGDRPLVLGPEDLPLVEKIPLAERDLPASTYDLISRTAAAHPDAPALHLLGENGRHWSEPDTWSYADLLRNVHRMAHALTAAGLRPGGTSALLLPSTGMTYAALLAAQAIGVANPVNPMLSEEHIADILTLTKAEVLVTVPALAEKARSVADRVGDRMVLLVIGADDQGHPDDALPTGRRPHPGDIAAYFHTGGTTGTPKVAPHTHAMEVYMAWALGSTGGFLGDAVPLAGLPLFHVNAVHVTGLAPFMHGRPVVSLGPLGYRDRTLMPDFWRIVERFRVTSFSAVPTVYAMLPPIPGDADLSSLRAGAVGAAPLPSRVRSGFESAAKVPMLEGYGLTEATCATTATPAFAPRPGSVGMRLPYQHVKAVRVDADDRPAGDCEPGEVGVLAVGGPSVFPGYLGPNGPDPSGKVFDGWLLTGDLGRVDDDGYVYLTGRAKDLIIRGGHNIDPRPVEESLLAHPLVTGAAVIGRPDPHSGEIPVAYVTTAATITEGDLLAWARDHAPEPAAAPKAVHVIDELPVTTVGKPYKPALLADSVRRLVLAEMANHNVAGTVEVALRDGHPFAEIHTGEGDLEGLSAALDRYPFSHRLERS</sequence>
<dbReference type="Pfam" id="PF00501">
    <property type="entry name" value="AMP-binding"/>
    <property type="match status" value="1"/>
</dbReference>
<dbReference type="InterPro" id="IPR000873">
    <property type="entry name" value="AMP-dep_synth/lig_dom"/>
</dbReference>
<evidence type="ECO:0000313" key="3">
    <source>
        <dbReference type="EMBL" id="MBO2455218.1"/>
    </source>
</evidence>
<keyword evidence="4" id="KW-1185">Reference proteome</keyword>
<dbReference type="Gene3D" id="3.30.300.30">
    <property type="match status" value="1"/>
</dbReference>
<dbReference type="InterPro" id="IPR045851">
    <property type="entry name" value="AMP-bd_C_sf"/>
</dbReference>
<dbReference type="SUPFAM" id="SSF56801">
    <property type="entry name" value="Acetyl-CoA synthetase-like"/>
    <property type="match status" value="1"/>
</dbReference>
<dbReference type="Gene3D" id="3.40.50.12780">
    <property type="entry name" value="N-terminal domain of ligase-like"/>
    <property type="match status" value="1"/>
</dbReference>
<dbReference type="InterPro" id="IPR025110">
    <property type="entry name" value="AMP-bd_C"/>
</dbReference>
<dbReference type="InterPro" id="IPR050237">
    <property type="entry name" value="ATP-dep_AMP-bd_enzyme"/>
</dbReference>
<feature type="domain" description="AMP-binding enzyme C-terminal" evidence="2">
    <location>
        <begin position="459"/>
        <end position="532"/>
    </location>
</feature>
<reference evidence="3" key="1">
    <citation type="submission" date="2021-03" db="EMBL/GenBank/DDBJ databases">
        <authorList>
            <person name="Kanchanasin P."/>
            <person name="Saeng-In P."/>
            <person name="Phongsopitanun W."/>
            <person name="Yuki M."/>
            <person name="Kudo T."/>
            <person name="Ohkuma M."/>
            <person name="Tanasupawat S."/>
        </authorList>
    </citation>
    <scope>NUCLEOTIDE SEQUENCE</scope>
    <source>
        <strain evidence="3">GKU 128</strain>
    </source>
</reference>
<dbReference type="AlphaFoldDB" id="A0A939PND1"/>
<proteinExistence type="predicted"/>
<dbReference type="InterPro" id="IPR042099">
    <property type="entry name" value="ANL_N_sf"/>
</dbReference>
<dbReference type="RefSeq" id="WP_208263447.1">
    <property type="nucleotide sequence ID" value="NZ_JAGEOJ010000034.1"/>
</dbReference>
<dbReference type="PROSITE" id="PS00455">
    <property type="entry name" value="AMP_BINDING"/>
    <property type="match status" value="1"/>
</dbReference>
<dbReference type="PANTHER" id="PTHR43767">
    <property type="entry name" value="LONG-CHAIN-FATTY-ACID--COA LIGASE"/>
    <property type="match status" value="1"/>
</dbReference>
<feature type="domain" description="AMP-dependent synthetase/ligase" evidence="1">
    <location>
        <begin position="42"/>
        <end position="407"/>
    </location>
</feature>
<dbReference type="Proteomes" id="UP000669179">
    <property type="component" value="Unassembled WGS sequence"/>
</dbReference>
<dbReference type="Pfam" id="PF13193">
    <property type="entry name" value="AMP-binding_C"/>
    <property type="match status" value="1"/>
</dbReference>
<evidence type="ECO:0000313" key="4">
    <source>
        <dbReference type="Proteomes" id="UP000669179"/>
    </source>
</evidence>
<protein>
    <submittedName>
        <fullName evidence="3">AMP-binding protein</fullName>
    </submittedName>
</protein>
<dbReference type="GO" id="GO:0016878">
    <property type="term" value="F:acid-thiol ligase activity"/>
    <property type="evidence" value="ECO:0007669"/>
    <property type="project" value="UniProtKB-ARBA"/>
</dbReference>
<gene>
    <name evidence="3" type="ORF">J4573_49590</name>
</gene>
<comment type="caution">
    <text evidence="3">The sequence shown here is derived from an EMBL/GenBank/DDBJ whole genome shotgun (WGS) entry which is preliminary data.</text>
</comment>